<dbReference type="GO" id="GO:0016757">
    <property type="term" value="F:glycosyltransferase activity"/>
    <property type="evidence" value="ECO:0007669"/>
    <property type="project" value="UniProtKB-KW"/>
</dbReference>
<evidence type="ECO:0000256" key="1">
    <source>
        <dbReference type="ARBA" id="ARBA00022676"/>
    </source>
</evidence>
<keyword evidence="1" id="KW-0808">Transferase</keyword>
<accession>A0A2Z6MWR3</accession>
<dbReference type="EMBL" id="DF973549">
    <property type="protein sequence ID" value="GAU34253.1"/>
    <property type="molecule type" value="Genomic_DNA"/>
</dbReference>
<keyword evidence="3" id="KW-1185">Reference proteome</keyword>
<name>A0A2Z6MWR3_TRISU</name>
<dbReference type="AlphaFoldDB" id="A0A2Z6MWR3"/>
<gene>
    <name evidence="2" type="ORF">TSUD_210350</name>
</gene>
<organism evidence="2 3">
    <name type="scientific">Trifolium subterraneum</name>
    <name type="common">Subterranean clover</name>
    <dbReference type="NCBI Taxonomy" id="3900"/>
    <lineage>
        <taxon>Eukaryota</taxon>
        <taxon>Viridiplantae</taxon>
        <taxon>Streptophyta</taxon>
        <taxon>Embryophyta</taxon>
        <taxon>Tracheophyta</taxon>
        <taxon>Spermatophyta</taxon>
        <taxon>Magnoliopsida</taxon>
        <taxon>eudicotyledons</taxon>
        <taxon>Gunneridae</taxon>
        <taxon>Pentapetalae</taxon>
        <taxon>rosids</taxon>
        <taxon>fabids</taxon>
        <taxon>Fabales</taxon>
        <taxon>Fabaceae</taxon>
        <taxon>Papilionoideae</taxon>
        <taxon>50 kb inversion clade</taxon>
        <taxon>NPAAA clade</taxon>
        <taxon>Hologalegina</taxon>
        <taxon>IRL clade</taxon>
        <taxon>Trifolieae</taxon>
        <taxon>Trifolium</taxon>
    </lineage>
</organism>
<reference evidence="3" key="1">
    <citation type="journal article" date="2017" name="Front. Plant Sci.">
        <title>Climate Clever Clovers: New Paradigm to Reduce the Environmental Footprint of Ruminants by Breeding Low Methanogenic Forages Utilizing Haplotype Variation.</title>
        <authorList>
            <person name="Kaur P."/>
            <person name="Appels R."/>
            <person name="Bayer P.E."/>
            <person name="Keeble-Gagnere G."/>
            <person name="Wang J."/>
            <person name="Hirakawa H."/>
            <person name="Shirasawa K."/>
            <person name="Vercoe P."/>
            <person name="Stefanova K."/>
            <person name="Durmic Z."/>
            <person name="Nichols P."/>
            <person name="Revell C."/>
            <person name="Isobe S.N."/>
            <person name="Edwards D."/>
            <person name="Erskine W."/>
        </authorList>
    </citation>
    <scope>NUCLEOTIDE SEQUENCE [LARGE SCALE GENOMIC DNA]</scope>
    <source>
        <strain evidence="3">cv. Daliak</strain>
    </source>
</reference>
<keyword evidence="1" id="KW-0328">Glycosyltransferase</keyword>
<proteinExistence type="predicted"/>
<evidence type="ECO:0000313" key="2">
    <source>
        <dbReference type="EMBL" id="GAU34253.1"/>
    </source>
</evidence>
<dbReference type="OrthoDB" id="5835829at2759"/>
<dbReference type="Proteomes" id="UP000242715">
    <property type="component" value="Unassembled WGS sequence"/>
</dbReference>
<dbReference type="PANTHER" id="PTHR48046">
    <property type="entry name" value="UDP-GLYCOSYLTRANSFERASE 72E1"/>
    <property type="match status" value="1"/>
</dbReference>
<dbReference type="SUPFAM" id="SSF53756">
    <property type="entry name" value="UDP-Glycosyltransferase/glycogen phosphorylase"/>
    <property type="match status" value="1"/>
</dbReference>
<evidence type="ECO:0000313" key="3">
    <source>
        <dbReference type="Proteomes" id="UP000242715"/>
    </source>
</evidence>
<dbReference type="Gene3D" id="3.40.50.2000">
    <property type="entry name" value="Glycogen Phosphorylase B"/>
    <property type="match status" value="1"/>
</dbReference>
<dbReference type="PANTHER" id="PTHR48046:SF1">
    <property type="entry name" value="GLYCOSYLTRANSFERASE-RELATED"/>
    <property type="match status" value="1"/>
</dbReference>
<protein>
    <submittedName>
        <fullName evidence="2">Uncharacterized protein</fullName>
    </submittedName>
</protein>
<sequence>MDLQKTTHVVLLSSPGIGHLIPIIELGKRFHIHHNFKVTILVITSQTSQAESQILKSAANPSLYTIIQIPSSNISSAAAVSTRIRLTMRHSVPSIKSALINLPLRPSAFIVDIFGTESLILAKELNIPKFIYVASHAWYLSLFVYSPVLDKQIEGQYIDQKEPLKIPGCKSVRPEDLVDSMLDRNNLQYKEYLITANNLCKSNAILVNTWNELQHRELKALNGELSDVVKT</sequence>